<organism evidence="2 3">
    <name type="scientific">Caballeronia sordidicola</name>
    <name type="common">Burkholderia sordidicola</name>
    <dbReference type="NCBI Taxonomy" id="196367"/>
    <lineage>
        <taxon>Bacteria</taxon>
        <taxon>Pseudomonadati</taxon>
        <taxon>Pseudomonadota</taxon>
        <taxon>Betaproteobacteria</taxon>
        <taxon>Burkholderiales</taxon>
        <taxon>Burkholderiaceae</taxon>
        <taxon>Caballeronia</taxon>
    </lineage>
</organism>
<feature type="chain" id="PRO_5013258394" evidence="1">
    <location>
        <begin position="23"/>
        <end position="547"/>
    </location>
</feature>
<dbReference type="InterPro" id="IPR001106">
    <property type="entry name" value="Aromatic_Lyase"/>
</dbReference>
<protein>
    <submittedName>
        <fullName evidence="2">Putative Histidine ammonia-lyase/ putative Allantokinase</fullName>
    </submittedName>
</protein>
<keyword evidence="1" id="KW-0732">Signal</keyword>
<dbReference type="Pfam" id="PF00221">
    <property type="entry name" value="Lyase_aromatic"/>
    <property type="match status" value="1"/>
</dbReference>
<name>A0A242M5G6_CABSO</name>
<dbReference type="Gene3D" id="1.10.275.10">
    <property type="entry name" value="Fumarase/aspartase (N-terminal domain)"/>
    <property type="match status" value="1"/>
</dbReference>
<reference evidence="2 3" key="1">
    <citation type="submission" date="2017-03" db="EMBL/GenBank/DDBJ databases">
        <title>Genome analysis of strain PAMC 26577.</title>
        <authorList>
            <person name="Oh H.-M."/>
            <person name="Yang J.-A."/>
        </authorList>
    </citation>
    <scope>NUCLEOTIDE SEQUENCE [LARGE SCALE GENOMIC DNA]</scope>
    <source>
        <strain evidence="2 3">PAMC 26577</strain>
    </source>
</reference>
<evidence type="ECO:0000313" key="2">
    <source>
        <dbReference type="EMBL" id="OTP66344.1"/>
    </source>
</evidence>
<keyword evidence="2" id="KW-0808">Transferase</keyword>
<dbReference type="PANTHER" id="PTHR10362">
    <property type="entry name" value="HISTIDINE AMMONIA-LYASE"/>
    <property type="match status" value="1"/>
</dbReference>
<comment type="caution">
    <text evidence="2">The sequence shown here is derived from an EMBL/GenBank/DDBJ whole genome shotgun (WGS) entry which is preliminary data.</text>
</comment>
<dbReference type="Proteomes" id="UP000195221">
    <property type="component" value="Unassembled WGS sequence"/>
</dbReference>
<accession>A0A242M5G6</accession>
<gene>
    <name evidence="2" type="ORF">PAMC26577_37805</name>
</gene>
<dbReference type="GO" id="GO:0016841">
    <property type="term" value="F:ammonia-lyase activity"/>
    <property type="evidence" value="ECO:0007669"/>
    <property type="project" value="UniProtKB-ARBA"/>
</dbReference>
<evidence type="ECO:0000256" key="1">
    <source>
        <dbReference type="SAM" id="SignalP"/>
    </source>
</evidence>
<dbReference type="SUPFAM" id="SSF48557">
    <property type="entry name" value="L-aspartase-like"/>
    <property type="match status" value="1"/>
</dbReference>
<keyword evidence="2" id="KW-0418">Kinase</keyword>
<dbReference type="Gene3D" id="1.20.200.10">
    <property type="entry name" value="Fumarase/aspartase (Central domain)"/>
    <property type="match status" value="1"/>
</dbReference>
<dbReference type="InterPro" id="IPR024083">
    <property type="entry name" value="Fumarase/histidase_N"/>
</dbReference>
<dbReference type="AlphaFoldDB" id="A0A242M5G6"/>
<dbReference type="InterPro" id="IPR008948">
    <property type="entry name" value="L-Aspartase-like"/>
</dbReference>
<dbReference type="CDD" id="cd00332">
    <property type="entry name" value="PAL-HAL"/>
    <property type="match status" value="1"/>
</dbReference>
<evidence type="ECO:0000313" key="3">
    <source>
        <dbReference type="Proteomes" id="UP000195221"/>
    </source>
</evidence>
<dbReference type="EMBL" id="NBTZ01000161">
    <property type="protein sequence ID" value="OTP66344.1"/>
    <property type="molecule type" value="Genomic_DNA"/>
</dbReference>
<dbReference type="GO" id="GO:0016301">
    <property type="term" value="F:kinase activity"/>
    <property type="evidence" value="ECO:0007669"/>
    <property type="project" value="UniProtKB-KW"/>
</dbReference>
<dbReference type="RefSeq" id="WP_086386774.1">
    <property type="nucleotide sequence ID" value="NZ_NBTZ01000161.1"/>
</dbReference>
<feature type="signal peptide" evidence="1">
    <location>
        <begin position="1"/>
        <end position="22"/>
    </location>
</feature>
<sequence length="547" mass="59095">MLNPVTQIFSAILLLQALTCHAAVTLEGKSATPETIGNIAMGEQVVVAPAAMRQVAKGHDLLLEAAVEGQRIYGLTVGVGMNKDRQMVDAQGKLTTDVIEASTRFNAALLHAHSGGVGPDMDVRTARAAMATRLNQMLVGASGVQPAVAEKYVQFLNSGITPSIPIEGSIGEADITILSHVGLTMMGEGDVYYRGVKVAAATALKAAGIEPIHPWGKDALGILSSNAYSTGMAALALIDLKQLSHVEKVVYAMSLQGLNGNVSPFLEDTLALHPYPHVIRTGAALRDILTGSSLWQRDDERALQDPLSFRDAPYLLAEIDKSYDEDRRLIEIQLNSSDDNPGVAIGVKPKSDLWQAKRSYLQEKDGYGAVLPNANFEPLPYALSFEETGIALAHNSLASAQRIIKMNDPRFTHLSRFLGTDNTLHAFGAMEKPPLALAEENKELAMPVSMDYLSAAGDIEDIATNAPRVIRRVQTEIDNSFDLVAIELISAAQAVELRQKAGKGFTLSPDTQKLFDALRNVVPFRDEDRSFTPEFRAAATLLKKYQN</sequence>
<proteinExistence type="predicted"/>
<keyword evidence="2" id="KW-0456">Lyase</keyword>